<organism evidence="2 3">
    <name type="scientific">Abditibacterium utsteinense</name>
    <dbReference type="NCBI Taxonomy" id="1960156"/>
    <lineage>
        <taxon>Bacteria</taxon>
        <taxon>Pseudomonadati</taxon>
        <taxon>Abditibacteriota</taxon>
        <taxon>Abditibacteriia</taxon>
        <taxon>Abditibacteriales</taxon>
        <taxon>Abditibacteriaceae</taxon>
        <taxon>Abditibacterium</taxon>
    </lineage>
</organism>
<gene>
    <name evidence="2" type="ORF">B1R32_10661</name>
</gene>
<dbReference type="Gene3D" id="3.20.20.80">
    <property type="entry name" value="Glycosidases"/>
    <property type="match status" value="1"/>
</dbReference>
<protein>
    <recommendedName>
        <fullName evidence="4">Glycosyl hydrolase family 71</fullName>
    </recommendedName>
</protein>
<dbReference type="OrthoDB" id="9813735at2"/>
<evidence type="ECO:0000256" key="1">
    <source>
        <dbReference type="SAM" id="SignalP"/>
    </source>
</evidence>
<name>A0A2S8STU3_9BACT</name>
<feature type="signal peptide" evidence="1">
    <location>
        <begin position="1"/>
        <end position="20"/>
    </location>
</feature>
<evidence type="ECO:0008006" key="4">
    <source>
        <dbReference type="Google" id="ProtNLM"/>
    </source>
</evidence>
<feature type="chain" id="PRO_5015754082" description="Glycosyl hydrolase family 71" evidence="1">
    <location>
        <begin position="21"/>
        <end position="607"/>
    </location>
</feature>
<accession>A0A2S8STU3</accession>
<dbReference type="AlphaFoldDB" id="A0A2S8STU3"/>
<evidence type="ECO:0000313" key="2">
    <source>
        <dbReference type="EMBL" id="PQV64217.1"/>
    </source>
</evidence>
<sequence>MKNIVSSFLLCAGASLAAFALPLRAQNQGVSVFNMPTSSQIPAIATRDAMSDTWVATDALGRKIARGGEPGVPALRRGKTVIMFYYIWQGFHSPIGPNDISRLLAANPKNPAWGPPGSFHWWGEPEAGYYRAEDPWVIRRNMSMLADAGVDAIFFDATNSYTYPDTVKAVCEVIRSMRAHGDAAPQIGFVTHADAALTQQKLYDEFYSKSLYADLWFQWQGKPLILGEVGAKFADRREQSPEVKDFFTWRYSWAWDPGENKWPWLDKSPQKPNFASATPNIIEEVPVSSAEHPTSNLGKSYHNDQQPPTDALGLTPVTGQGLYFAEQWKNALKIDPQVVFVTQWNEWVAQRFVVDGPSGPPFLGTPTKKGDTFFVDVYNAEFNRDLEPMRGGWNDNYYYQLVDNIRRYKGARPAPAASKPQSVKIDGKFAEWTRVSPQFRDTALDTTHRDFKSYAGDLTYKNTSGRNDFIVSKVARDARTLYFYAQTSAKISPSQGAQWMQLFIDADQNARTGWNGYDFALNLRVLNNQQTTVSRYTGKKWMPIGRASFRAVGRELEISVPRALIGQKHKARFDFHWTDNASPTNLASWFTNGDSAPNRRFNFRFNG</sequence>
<comment type="caution">
    <text evidence="2">The sequence shown here is derived from an EMBL/GenBank/DDBJ whole genome shotgun (WGS) entry which is preliminary data.</text>
</comment>
<dbReference type="EMBL" id="NIGF01000006">
    <property type="protein sequence ID" value="PQV64217.1"/>
    <property type="molecule type" value="Genomic_DNA"/>
</dbReference>
<dbReference type="RefSeq" id="WP_105483357.1">
    <property type="nucleotide sequence ID" value="NZ_NIGF01000006.1"/>
</dbReference>
<evidence type="ECO:0000313" key="3">
    <source>
        <dbReference type="Proteomes" id="UP000237684"/>
    </source>
</evidence>
<keyword evidence="1" id="KW-0732">Signal</keyword>
<reference evidence="2 3" key="1">
    <citation type="journal article" date="2018" name="Syst. Appl. Microbiol.">
        <title>Abditibacterium utsteinense sp. nov., the first cultivated member of candidate phylum FBP, isolated from ice-free Antarctic soil samples.</title>
        <authorList>
            <person name="Tahon G."/>
            <person name="Tytgat B."/>
            <person name="Lebbe L."/>
            <person name="Carlier A."/>
            <person name="Willems A."/>
        </authorList>
    </citation>
    <scope>NUCLEOTIDE SEQUENCE [LARGE SCALE GENOMIC DNA]</scope>
    <source>
        <strain evidence="2 3">LMG 29911</strain>
    </source>
</reference>
<dbReference type="InParanoid" id="A0A2S8STU3"/>
<keyword evidence="3" id="KW-1185">Reference proteome</keyword>
<proteinExistence type="predicted"/>
<dbReference type="Proteomes" id="UP000237684">
    <property type="component" value="Unassembled WGS sequence"/>
</dbReference>